<keyword evidence="1" id="KW-0812">Transmembrane</keyword>
<feature type="transmembrane region" description="Helical" evidence="1">
    <location>
        <begin position="21"/>
        <end position="41"/>
    </location>
</feature>
<evidence type="ECO:0000313" key="3">
    <source>
        <dbReference type="Proteomes" id="UP000830967"/>
    </source>
</evidence>
<name>A0AAE9HK53_9CAUD</name>
<keyword evidence="1" id="KW-0472">Membrane</keyword>
<evidence type="ECO:0000256" key="1">
    <source>
        <dbReference type="SAM" id="Phobius"/>
    </source>
</evidence>
<organism evidence="2 3">
    <name type="scientific">Escherichia phage ZCEC13</name>
    <dbReference type="NCBI Taxonomy" id="2935866"/>
    <lineage>
        <taxon>Viruses</taxon>
        <taxon>Duplodnaviria</taxon>
        <taxon>Heunggongvirae</taxon>
        <taxon>Uroviricota</taxon>
        <taxon>Caudoviricetes</taxon>
        <taxon>Jameshumphriesvirinae</taxon>
        <taxon>Zewailvirus</taxon>
        <taxon>Zewailvirus ZCEC13</taxon>
    </lineage>
</organism>
<accession>A0AAE9HK53</accession>
<proteinExistence type="predicted"/>
<protein>
    <submittedName>
        <fullName evidence="2">Restriction-modification system S subunit</fullName>
    </submittedName>
</protein>
<evidence type="ECO:0000313" key="2">
    <source>
        <dbReference type="EMBL" id="UPU16116.1"/>
    </source>
</evidence>
<dbReference type="Proteomes" id="UP000830967">
    <property type="component" value="Segment"/>
</dbReference>
<reference evidence="2" key="1">
    <citation type="submission" date="2022-03" db="EMBL/GenBank/DDBJ databases">
        <authorList>
            <person name="Ragab S."/>
            <person name="Abdelmoteleb M."/>
            <person name="El-Shibiny A."/>
        </authorList>
    </citation>
    <scope>NUCLEOTIDE SEQUENCE</scope>
</reference>
<keyword evidence="3" id="KW-1185">Reference proteome</keyword>
<dbReference type="EMBL" id="ON086804">
    <property type="protein sequence ID" value="UPU16116.1"/>
    <property type="molecule type" value="Genomic_DNA"/>
</dbReference>
<keyword evidence="1" id="KW-1133">Transmembrane helix</keyword>
<feature type="transmembrane region" description="Helical" evidence="1">
    <location>
        <begin position="61"/>
        <end position="81"/>
    </location>
</feature>
<sequence>MGSLKSNHRASRPSLTANAGIFRMSLASIVILLRNVMWQMVNAVIVGDNKMQWHKMSKKSLTGRIIVLPVFIIILVVESILNKADDWSYSVKRLRIRMNEWIDKKFPLG</sequence>